<dbReference type="PROSITE" id="PS50110">
    <property type="entry name" value="RESPONSE_REGULATORY"/>
    <property type="match status" value="1"/>
</dbReference>
<dbReference type="AlphaFoldDB" id="B9XC40"/>
<protein>
    <submittedName>
        <fullName evidence="3">Response regulator receiver protein</fullName>
    </submittedName>
</protein>
<keyword evidence="1" id="KW-0597">Phosphoprotein</keyword>
<evidence type="ECO:0000313" key="4">
    <source>
        <dbReference type="Proteomes" id="UP000003688"/>
    </source>
</evidence>
<keyword evidence="4" id="KW-1185">Reference proteome</keyword>
<dbReference type="SMART" id="SM00448">
    <property type="entry name" value="REC"/>
    <property type="match status" value="1"/>
</dbReference>
<dbReference type="PANTHER" id="PTHR44520:SF2">
    <property type="entry name" value="RESPONSE REGULATOR RCP1"/>
    <property type="match status" value="1"/>
</dbReference>
<sequence>MLPGGQRSYQIFKTLARVGPVWQMRQPARRKNNFVPSLETSCTGCRLPWVAYPIAIIIKCRRRLEPYVYCLAIMKSILLIDDSEDDVFFMKQAIDTGQFPCNVTVLRQGEDAIQYLATAAEQVSLPDIIILDVKMPGMDGHEVLNWIRTRPKFRHIPVVMLTISNFDRDKDRAYHLGANSYLVKPRKSEELNAMVQLLSKYWLGFNHTLAWT</sequence>
<evidence type="ECO:0000259" key="2">
    <source>
        <dbReference type="PROSITE" id="PS50110"/>
    </source>
</evidence>
<dbReference type="EMBL" id="ABOX02000004">
    <property type="protein sequence ID" value="EEF62508.1"/>
    <property type="molecule type" value="Genomic_DNA"/>
</dbReference>
<evidence type="ECO:0000256" key="1">
    <source>
        <dbReference type="PROSITE-ProRule" id="PRU00169"/>
    </source>
</evidence>
<comment type="caution">
    <text evidence="3">The sequence shown here is derived from an EMBL/GenBank/DDBJ whole genome shotgun (WGS) entry which is preliminary data.</text>
</comment>
<gene>
    <name evidence="3" type="ORF">Cflav_PD5143</name>
</gene>
<dbReference type="STRING" id="320771.Cflav_PD5143"/>
<dbReference type="Proteomes" id="UP000003688">
    <property type="component" value="Unassembled WGS sequence"/>
</dbReference>
<dbReference type="PANTHER" id="PTHR44520">
    <property type="entry name" value="RESPONSE REGULATOR RCP1-RELATED"/>
    <property type="match status" value="1"/>
</dbReference>
<evidence type="ECO:0000313" key="3">
    <source>
        <dbReference type="EMBL" id="EEF62508.1"/>
    </source>
</evidence>
<dbReference type="InterPro" id="IPR011006">
    <property type="entry name" value="CheY-like_superfamily"/>
</dbReference>
<dbReference type="SUPFAM" id="SSF52172">
    <property type="entry name" value="CheY-like"/>
    <property type="match status" value="1"/>
</dbReference>
<dbReference type="Pfam" id="PF00072">
    <property type="entry name" value="Response_reg"/>
    <property type="match status" value="1"/>
</dbReference>
<name>B9XC40_PEDPL</name>
<organism evidence="3 4">
    <name type="scientific">Pedosphaera parvula (strain Ellin514)</name>
    <dbReference type="NCBI Taxonomy" id="320771"/>
    <lineage>
        <taxon>Bacteria</taxon>
        <taxon>Pseudomonadati</taxon>
        <taxon>Verrucomicrobiota</taxon>
        <taxon>Pedosphaerae</taxon>
        <taxon>Pedosphaerales</taxon>
        <taxon>Pedosphaeraceae</taxon>
        <taxon>Pedosphaera</taxon>
    </lineage>
</organism>
<dbReference type="InterPro" id="IPR001789">
    <property type="entry name" value="Sig_transdc_resp-reg_receiver"/>
</dbReference>
<feature type="modified residue" description="4-aspartylphosphate" evidence="1">
    <location>
        <position position="132"/>
    </location>
</feature>
<accession>B9XC40</accession>
<feature type="domain" description="Response regulatory" evidence="2">
    <location>
        <begin position="76"/>
        <end position="199"/>
    </location>
</feature>
<dbReference type="CDD" id="cd17557">
    <property type="entry name" value="REC_Rcp-like"/>
    <property type="match status" value="1"/>
</dbReference>
<dbReference type="GO" id="GO:0000160">
    <property type="term" value="P:phosphorelay signal transduction system"/>
    <property type="evidence" value="ECO:0007669"/>
    <property type="project" value="InterPro"/>
</dbReference>
<proteinExistence type="predicted"/>
<dbReference type="Gene3D" id="3.40.50.2300">
    <property type="match status" value="1"/>
</dbReference>
<dbReference type="InterPro" id="IPR052893">
    <property type="entry name" value="TCS_response_regulator"/>
</dbReference>
<reference evidence="3 4" key="1">
    <citation type="journal article" date="2011" name="J. Bacteriol.">
        <title>Genome sequence of 'Pedosphaera parvula' Ellin514, an aerobic Verrucomicrobial isolate from pasture soil.</title>
        <authorList>
            <person name="Kant R."/>
            <person name="van Passel M.W."/>
            <person name="Sangwan P."/>
            <person name="Palva A."/>
            <person name="Lucas S."/>
            <person name="Copeland A."/>
            <person name="Lapidus A."/>
            <person name="Glavina Del Rio T."/>
            <person name="Dalin E."/>
            <person name="Tice H."/>
            <person name="Bruce D."/>
            <person name="Goodwin L."/>
            <person name="Pitluck S."/>
            <person name="Chertkov O."/>
            <person name="Larimer F.W."/>
            <person name="Land M.L."/>
            <person name="Hauser L."/>
            <person name="Brettin T.S."/>
            <person name="Detter J.C."/>
            <person name="Han S."/>
            <person name="de Vos W.M."/>
            <person name="Janssen P.H."/>
            <person name="Smidt H."/>
        </authorList>
    </citation>
    <scope>NUCLEOTIDE SEQUENCE [LARGE SCALE GENOMIC DNA]</scope>
    <source>
        <strain evidence="3 4">Ellin514</strain>
    </source>
</reference>